<keyword evidence="3" id="KW-1185">Reference proteome</keyword>
<dbReference type="PANTHER" id="PTHR43581">
    <property type="entry name" value="ATP/GTP PHOSPHATASE"/>
    <property type="match status" value="1"/>
</dbReference>
<name>A0A553E4T3_9FLAO</name>
<comment type="caution">
    <text evidence="2">The sequence shown here is derived from an EMBL/GenBank/DDBJ whole genome shotgun (WGS) entry which is preliminary data.</text>
</comment>
<evidence type="ECO:0000313" key="2">
    <source>
        <dbReference type="EMBL" id="TRX40056.1"/>
    </source>
</evidence>
<organism evidence="2 3">
    <name type="scientific">Flavobacterium restrictum</name>
    <dbReference type="NCBI Taxonomy" id="2594428"/>
    <lineage>
        <taxon>Bacteria</taxon>
        <taxon>Pseudomonadati</taxon>
        <taxon>Bacteroidota</taxon>
        <taxon>Flavobacteriia</taxon>
        <taxon>Flavobacteriales</taxon>
        <taxon>Flavobacteriaceae</taxon>
        <taxon>Flavobacterium</taxon>
    </lineage>
</organism>
<evidence type="ECO:0000259" key="1">
    <source>
        <dbReference type="Pfam" id="PF13175"/>
    </source>
</evidence>
<dbReference type="InterPro" id="IPR041685">
    <property type="entry name" value="AAA_GajA/Old/RecF-like"/>
</dbReference>
<protein>
    <submittedName>
        <fullName evidence="2">AAA family ATPase</fullName>
    </submittedName>
</protein>
<dbReference type="RefSeq" id="WP_144256136.1">
    <property type="nucleotide sequence ID" value="NZ_VJZT01000006.1"/>
</dbReference>
<evidence type="ECO:0000313" key="3">
    <source>
        <dbReference type="Proteomes" id="UP000316371"/>
    </source>
</evidence>
<dbReference type="Pfam" id="PF13175">
    <property type="entry name" value="AAA_15"/>
    <property type="match status" value="2"/>
</dbReference>
<gene>
    <name evidence="2" type="ORF">FNW21_07555</name>
</gene>
<feature type="domain" description="Endonuclease GajA/Old nuclease/RecF-like AAA" evidence="1">
    <location>
        <begin position="209"/>
        <end position="318"/>
    </location>
</feature>
<dbReference type="AlphaFoldDB" id="A0A553E4T3"/>
<dbReference type="Gene3D" id="3.40.50.300">
    <property type="entry name" value="P-loop containing nucleotide triphosphate hydrolases"/>
    <property type="match status" value="1"/>
</dbReference>
<proteinExistence type="predicted"/>
<dbReference type="Proteomes" id="UP000316371">
    <property type="component" value="Unassembled WGS sequence"/>
</dbReference>
<feature type="domain" description="Endonuclease GajA/Old nuclease/RecF-like AAA" evidence="1">
    <location>
        <begin position="1"/>
        <end position="43"/>
    </location>
</feature>
<dbReference type="SUPFAM" id="SSF52540">
    <property type="entry name" value="P-loop containing nucleoside triphosphate hydrolases"/>
    <property type="match status" value="1"/>
</dbReference>
<dbReference type="InterPro" id="IPR027417">
    <property type="entry name" value="P-loop_NTPase"/>
</dbReference>
<dbReference type="CDD" id="cd00267">
    <property type="entry name" value="ABC_ATPase"/>
    <property type="match status" value="1"/>
</dbReference>
<dbReference type="OrthoDB" id="9792800at2"/>
<reference evidence="2 3" key="1">
    <citation type="submission" date="2019-07" db="EMBL/GenBank/DDBJ databases">
        <title>Novel species of Flavobacterium.</title>
        <authorList>
            <person name="Liu Q."/>
            <person name="Xin Y.-H."/>
        </authorList>
    </citation>
    <scope>NUCLEOTIDE SEQUENCE [LARGE SCALE GENOMIC DNA]</scope>
    <source>
        <strain evidence="2 3">LB1R34</strain>
    </source>
</reference>
<dbReference type="EMBL" id="VJZT01000006">
    <property type="protein sequence ID" value="TRX40056.1"/>
    <property type="molecule type" value="Genomic_DNA"/>
</dbReference>
<dbReference type="InterPro" id="IPR051396">
    <property type="entry name" value="Bact_Antivir_Def_Nuclease"/>
</dbReference>
<sequence>MIHKLVLKNFKRIKSEIFLFNEFDLIVGANNSGKSTALQALAIWQYCVNQFSASKRKGSKGIQVVLPNFTALPLPEFNLLWTDRTDREYIADELKSGKKAQKFIYIEIDVYWYDENQTEQNFCVQMRYQSPQAAFAIPQGDWANFTEKVNLTSFPKVVYVPPFSGLEPHEKWIDDGNVRQQIGKAQPGSVLRNLLYRVIDREDIEIKKNEDWKEIVERIKEWFDIELKIPSYEKGISTEIIAEYKANKKTFDVISGGSGFHQIITLLAFVYGYPDVTTILLDEPDAHLHVNLQRQIVNYFKLINKKQFIIATHSEEFIKSVEIPSILSMLSGKPTRVVSNYEVLHALSEIDNIDVVRTQSSPFILYIEGEDDERLLSSWANILNKKNIYERFYPFILGGSTKKEMQDKADKHFRALKQINPLVKRAILLDYDSEEVAINPKADNIVLNEWKRKNIDNYLLVPDAWKRAVCSTLNFDFESPNLYTVPYMNLIDNFFSSENLTLPFNSTWRELNASIFKVLDGKKLLFENQNCLFEQIKKLNNDDLIINRLSVSNNMKETDLHQDIVNLFDNLSRIIENSQQD</sequence>
<dbReference type="PANTHER" id="PTHR43581:SF2">
    <property type="entry name" value="EXCINUCLEASE ATPASE SUBUNIT"/>
    <property type="match status" value="1"/>
</dbReference>
<accession>A0A553E4T3</accession>